<name>I4HEZ4_MICAE</name>
<protein>
    <recommendedName>
        <fullName evidence="2">Ice-binding protein C-terminal domain-containing protein</fullName>
    </recommendedName>
</protein>
<accession>I4HEZ4</accession>
<evidence type="ECO:0000256" key="1">
    <source>
        <dbReference type="SAM" id="SignalP"/>
    </source>
</evidence>
<sequence length="263" mass="27285">MNSTTTFKSISLSGVVFAGTVSAIAVFGLATAQPAAAVSFPGPDAFGYKGAEIANNLRNISASGTFLGLSDDEVSGAISLGFNFDFYGNTYSQVYVSSNGFLTFNPGSDDGCCSGPSLPDGNSDPSNLVAGFWNDLYPPLTQPNIFYQTTGSPGSQEFVVGFYNVPNFFDGPQVTFEMILHEGSNNIELQYGAAPNDGSSVTIGITNNGSTDALTLVNADFNLDVGVSNRGFLITPIPEPSSGLGLLALGLLGAGAALKRHWN</sequence>
<dbReference type="HOGENOM" id="CLU_1213700_0_0_3"/>
<keyword evidence="1" id="KW-0732">Signal</keyword>
<gene>
    <name evidence="3" type="ORF">MICAF_890005</name>
</gene>
<dbReference type="AlphaFoldDB" id="I4HEZ4"/>
<feature type="signal peptide" evidence="1">
    <location>
        <begin position="1"/>
        <end position="18"/>
    </location>
</feature>
<reference evidence="3 4" key="1">
    <citation type="submission" date="2012-04" db="EMBL/GenBank/DDBJ databases">
        <authorList>
            <person name="Genoscope - CEA"/>
        </authorList>
    </citation>
    <scope>NUCLEOTIDE SEQUENCE [LARGE SCALE GENOMIC DNA]</scope>
    <source>
        <strain evidence="3 4">9807</strain>
    </source>
</reference>
<dbReference type="RefSeq" id="WP_002785846.1">
    <property type="nucleotide sequence ID" value="NZ_HE973323.1"/>
</dbReference>
<organism evidence="3 4">
    <name type="scientific">Microcystis aeruginosa PCC 9807</name>
    <dbReference type="NCBI Taxonomy" id="1160283"/>
    <lineage>
        <taxon>Bacteria</taxon>
        <taxon>Bacillati</taxon>
        <taxon>Cyanobacteriota</taxon>
        <taxon>Cyanophyceae</taxon>
        <taxon>Oscillatoriophycideae</taxon>
        <taxon>Chroococcales</taxon>
        <taxon>Microcystaceae</taxon>
        <taxon>Microcystis</taxon>
    </lineage>
</organism>
<dbReference type="EMBL" id="CAIM01000771">
    <property type="protein sequence ID" value="CCI20618.1"/>
    <property type="molecule type" value="Genomic_DNA"/>
</dbReference>
<evidence type="ECO:0000259" key="2">
    <source>
        <dbReference type="Pfam" id="PF07589"/>
    </source>
</evidence>
<comment type="caution">
    <text evidence="3">The sequence shown here is derived from an EMBL/GenBank/DDBJ whole genome shotgun (WGS) entry which is preliminary data.</text>
</comment>
<proteinExistence type="predicted"/>
<dbReference type="Pfam" id="PF07589">
    <property type="entry name" value="PEP-CTERM"/>
    <property type="match status" value="1"/>
</dbReference>
<feature type="chain" id="PRO_5003690196" description="Ice-binding protein C-terminal domain-containing protein" evidence="1">
    <location>
        <begin position="19"/>
        <end position="263"/>
    </location>
</feature>
<evidence type="ECO:0000313" key="4">
    <source>
        <dbReference type="Proteomes" id="UP000003613"/>
    </source>
</evidence>
<evidence type="ECO:0000313" key="3">
    <source>
        <dbReference type="EMBL" id="CCI20618.1"/>
    </source>
</evidence>
<dbReference type="NCBIfam" id="TIGR02595">
    <property type="entry name" value="PEP_CTERM"/>
    <property type="match status" value="1"/>
</dbReference>
<dbReference type="Proteomes" id="UP000003613">
    <property type="component" value="Unassembled WGS sequence"/>
</dbReference>
<dbReference type="InterPro" id="IPR013424">
    <property type="entry name" value="Ice-binding_C"/>
</dbReference>
<feature type="domain" description="Ice-binding protein C-terminal" evidence="2">
    <location>
        <begin position="236"/>
        <end position="259"/>
    </location>
</feature>